<evidence type="ECO:0000313" key="2">
    <source>
        <dbReference type="Proteomes" id="UP000265520"/>
    </source>
</evidence>
<dbReference type="EMBL" id="LXQA011116099">
    <property type="protein sequence ID" value="MCI85471.1"/>
    <property type="molecule type" value="Genomic_DNA"/>
</dbReference>
<dbReference type="AlphaFoldDB" id="A0A392VET9"/>
<evidence type="ECO:0000313" key="1">
    <source>
        <dbReference type="EMBL" id="MCI85471.1"/>
    </source>
</evidence>
<name>A0A392VET9_9FABA</name>
<sequence length="36" mass="4121">MLHILIFLDEGLNGEIDVSSKSMCYDRVQCKHRVLG</sequence>
<keyword evidence="2" id="KW-1185">Reference proteome</keyword>
<proteinExistence type="predicted"/>
<protein>
    <submittedName>
        <fullName evidence="1">Uncharacterized protein</fullName>
    </submittedName>
</protein>
<reference evidence="1 2" key="1">
    <citation type="journal article" date="2018" name="Front. Plant Sci.">
        <title>Red Clover (Trifolium pratense) and Zigzag Clover (T. medium) - A Picture of Genomic Similarities and Differences.</title>
        <authorList>
            <person name="Dluhosova J."/>
            <person name="Istvanek J."/>
            <person name="Nedelnik J."/>
            <person name="Repkova J."/>
        </authorList>
    </citation>
    <scope>NUCLEOTIDE SEQUENCE [LARGE SCALE GENOMIC DNA]</scope>
    <source>
        <strain evidence="2">cv. 10/8</strain>
        <tissue evidence="1">Leaf</tissue>
    </source>
</reference>
<dbReference type="Proteomes" id="UP000265520">
    <property type="component" value="Unassembled WGS sequence"/>
</dbReference>
<comment type="caution">
    <text evidence="1">The sequence shown here is derived from an EMBL/GenBank/DDBJ whole genome shotgun (WGS) entry which is preliminary data.</text>
</comment>
<organism evidence="1 2">
    <name type="scientific">Trifolium medium</name>
    <dbReference type="NCBI Taxonomy" id="97028"/>
    <lineage>
        <taxon>Eukaryota</taxon>
        <taxon>Viridiplantae</taxon>
        <taxon>Streptophyta</taxon>
        <taxon>Embryophyta</taxon>
        <taxon>Tracheophyta</taxon>
        <taxon>Spermatophyta</taxon>
        <taxon>Magnoliopsida</taxon>
        <taxon>eudicotyledons</taxon>
        <taxon>Gunneridae</taxon>
        <taxon>Pentapetalae</taxon>
        <taxon>rosids</taxon>
        <taxon>fabids</taxon>
        <taxon>Fabales</taxon>
        <taxon>Fabaceae</taxon>
        <taxon>Papilionoideae</taxon>
        <taxon>50 kb inversion clade</taxon>
        <taxon>NPAAA clade</taxon>
        <taxon>Hologalegina</taxon>
        <taxon>IRL clade</taxon>
        <taxon>Trifolieae</taxon>
        <taxon>Trifolium</taxon>
    </lineage>
</organism>
<feature type="non-terminal residue" evidence="1">
    <location>
        <position position="36"/>
    </location>
</feature>
<accession>A0A392VET9</accession>